<dbReference type="AlphaFoldDB" id="A0A1N7CGH8"/>
<sequence length="71" mass="7998">MGPVQPVLGSFTERLFRADSLSNQKRCVSTEESVLATPSLETGYFDHLRDFKAVLEPLHGRLILNSESHIR</sequence>
<dbReference type="STRING" id="588898.BB347_09805"/>
<protein>
    <submittedName>
        <fullName evidence="2">Uncharacterized protein</fullName>
    </submittedName>
</protein>
<dbReference type="Proteomes" id="UP000185687">
    <property type="component" value="Unassembled WGS sequence"/>
</dbReference>
<evidence type="ECO:0000313" key="1">
    <source>
        <dbReference type="EMBL" id="APX96892.1"/>
    </source>
</evidence>
<dbReference type="EMBL" id="FTNP01000002">
    <property type="protein sequence ID" value="SIR62623.1"/>
    <property type="molecule type" value="Genomic_DNA"/>
</dbReference>
<evidence type="ECO:0000313" key="3">
    <source>
        <dbReference type="Proteomes" id="UP000185687"/>
    </source>
</evidence>
<keyword evidence="3" id="KW-1185">Reference proteome</keyword>
<gene>
    <name evidence="1" type="ORF">BB347_09805</name>
    <name evidence="2" type="ORF">SAMN05421809_1689</name>
</gene>
<name>A0A1N7CGH8_9EURY</name>
<reference evidence="2 3" key="2">
    <citation type="submission" date="2017-01" db="EMBL/GenBank/DDBJ databases">
        <authorList>
            <person name="Mah S.A."/>
            <person name="Swanson W.J."/>
            <person name="Moy G.W."/>
            <person name="Vacquier V.D."/>
        </authorList>
    </citation>
    <scope>NUCLEOTIDE SEQUENCE [LARGE SCALE GENOMIC DNA]</scope>
    <source>
        <strain evidence="2 3">CGMCC 1.8909</strain>
    </source>
</reference>
<reference evidence="1 4" key="1">
    <citation type="submission" date="2017-01" db="EMBL/GenBank/DDBJ databases">
        <title>Complete genome sequence of Haloterrigena daqingensis type strain (JX313T).</title>
        <authorList>
            <person name="Shuang W."/>
        </authorList>
    </citation>
    <scope>NUCLEOTIDE SEQUENCE [LARGE SCALE GENOMIC DNA]</scope>
    <source>
        <strain evidence="1 4">JX313</strain>
    </source>
</reference>
<proteinExistence type="predicted"/>
<evidence type="ECO:0000313" key="4">
    <source>
        <dbReference type="Proteomes" id="UP000187321"/>
    </source>
</evidence>
<accession>A0A1N7CGH8</accession>
<dbReference type="Proteomes" id="UP000187321">
    <property type="component" value="Chromosome"/>
</dbReference>
<organism evidence="2 3">
    <name type="scientific">Natronorubrum daqingense</name>
    <dbReference type="NCBI Taxonomy" id="588898"/>
    <lineage>
        <taxon>Archaea</taxon>
        <taxon>Methanobacteriati</taxon>
        <taxon>Methanobacteriota</taxon>
        <taxon>Stenosarchaea group</taxon>
        <taxon>Halobacteria</taxon>
        <taxon>Halobacteriales</taxon>
        <taxon>Natrialbaceae</taxon>
        <taxon>Natronorubrum</taxon>
    </lineage>
</organism>
<dbReference type="KEGG" id="hda:BB347_09805"/>
<dbReference type="EMBL" id="CP019327">
    <property type="protein sequence ID" value="APX96892.1"/>
    <property type="molecule type" value="Genomic_DNA"/>
</dbReference>
<evidence type="ECO:0000313" key="2">
    <source>
        <dbReference type="EMBL" id="SIR62623.1"/>
    </source>
</evidence>